<name>A0ABV0Z5T5_9TELE</name>
<evidence type="ECO:0000313" key="1">
    <source>
        <dbReference type="EMBL" id="MEQ2301311.1"/>
    </source>
</evidence>
<evidence type="ECO:0008006" key="3">
    <source>
        <dbReference type="Google" id="ProtNLM"/>
    </source>
</evidence>
<organism evidence="1 2">
    <name type="scientific">Ameca splendens</name>
    <dbReference type="NCBI Taxonomy" id="208324"/>
    <lineage>
        <taxon>Eukaryota</taxon>
        <taxon>Metazoa</taxon>
        <taxon>Chordata</taxon>
        <taxon>Craniata</taxon>
        <taxon>Vertebrata</taxon>
        <taxon>Euteleostomi</taxon>
        <taxon>Actinopterygii</taxon>
        <taxon>Neopterygii</taxon>
        <taxon>Teleostei</taxon>
        <taxon>Neoteleostei</taxon>
        <taxon>Acanthomorphata</taxon>
        <taxon>Ovalentaria</taxon>
        <taxon>Atherinomorphae</taxon>
        <taxon>Cyprinodontiformes</taxon>
        <taxon>Goodeidae</taxon>
        <taxon>Ameca</taxon>
    </lineage>
</organism>
<reference evidence="1 2" key="1">
    <citation type="submission" date="2021-06" db="EMBL/GenBank/DDBJ databases">
        <authorList>
            <person name="Palmer J.M."/>
        </authorList>
    </citation>
    <scope>NUCLEOTIDE SEQUENCE [LARGE SCALE GENOMIC DNA]</scope>
    <source>
        <strain evidence="1 2">AS_MEX2019</strain>
        <tissue evidence="1">Muscle</tissue>
    </source>
</reference>
<proteinExistence type="predicted"/>
<dbReference type="EMBL" id="JAHRIP010051971">
    <property type="protein sequence ID" value="MEQ2301311.1"/>
    <property type="molecule type" value="Genomic_DNA"/>
</dbReference>
<comment type="caution">
    <text evidence="1">The sequence shown here is derived from an EMBL/GenBank/DDBJ whole genome shotgun (WGS) entry which is preliminary data.</text>
</comment>
<sequence>MEGQRRRRRAVVCSVCWITNSITETKEHRRQIWPYWKVNLLNTPAPPRHVVVAAPCDEDLVLHKNVA</sequence>
<evidence type="ECO:0000313" key="2">
    <source>
        <dbReference type="Proteomes" id="UP001469553"/>
    </source>
</evidence>
<protein>
    <recommendedName>
        <fullName evidence="3">Secreted protein</fullName>
    </recommendedName>
</protein>
<gene>
    <name evidence="1" type="ORF">AMECASPLE_034626</name>
</gene>
<accession>A0ABV0Z5T5</accession>
<dbReference type="Proteomes" id="UP001469553">
    <property type="component" value="Unassembled WGS sequence"/>
</dbReference>
<keyword evidence="2" id="KW-1185">Reference proteome</keyword>